<evidence type="ECO:0000313" key="3">
    <source>
        <dbReference type="Proteomes" id="UP001164776"/>
    </source>
</evidence>
<keyword evidence="3" id="KW-1185">Reference proteome</keyword>
<sequence>MPTSSDWVRGNNIGRGLDTMSRSKKGKLPLVIEEGKTRPCSPMIAAKFATECNITVRNLVPIFPRFKKDIIAAPYKKACVTMLKKGIRQQRYKLKKKKYFDPFPLHLVPTKLPLSHMTDAQWEALQTCQGNKANQGKAQFHQTTDEPPNALELFKECHYNKKRKAFTHAVQSMIVSESLIQRRTDSFIINVGIQNKPGTSNAMRHELEAELVREKQGSDELRVLVEKQRLQMDAMAKQMQEGETARAKQR</sequence>
<proteinExistence type="predicted"/>
<dbReference type="AlphaFoldDB" id="A0A9W7XBR3"/>
<comment type="caution">
    <text evidence="2">The sequence shown here is derived from an EMBL/GenBank/DDBJ whole genome shotgun (WGS) entry which is preliminary data.</text>
</comment>
<dbReference type="OrthoDB" id="676843at2759"/>
<gene>
    <name evidence="2" type="ORF">BS78_K222100</name>
</gene>
<dbReference type="Proteomes" id="UP001164776">
    <property type="component" value="Unassembled WGS sequence"/>
</dbReference>
<dbReference type="EMBL" id="MU629443">
    <property type="protein sequence ID" value="KAJ1257083.1"/>
    <property type="molecule type" value="Genomic_DNA"/>
</dbReference>
<accession>A0A9W7XBR3</accession>
<name>A0A9W7XBR3_9POAL</name>
<feature type="region of interest" description="Disordered" evidence="1">
    <location>
        <begin position="1"/>
        <end position="21"/>
    </location>
</feature>
<evidence type="ECO:0000256" key="1">
    <source>
        <dbReference type="SAM" id="MobiDB-lite"/>
    </source>
</evidence>
<evidence type="ECO:0000313" key="2">
    <source>
        <dbReference type="EMBL" id="KAJ1257083.1"/>
    </source>
</evidence>
<reference evidence="2 3" key="1">
    <citation type="submission" date="2022-10" db="EMBL/GenBank/DDBJ databases">
        <title>WGS assembly of Paspalum vaginatum 540-79.</title>
        <authorList>
            <person name="Sun G."/>
            <person name="Wase N."/>
            <person name="Shu S."/>
            <person name="Jenkins J."/>
            <person name="Zhou B."/>
            <person name="Torres-Rodriguez J."/>
            <person name="Chen C."/>
            <person name="Sandor L."/>
            <person name="Plott C."/>
            <person name="Yoshinga Y."/>
            <person name="Daum C."/>
            <person name="Qi P."/>
            <person name="Barry K."/>
            <person name="Lipzen A."/>
            <person name="Berry L."/>
            <person name="Pedersen C."/>
            <person name="Gottilla T."/>
            <person name="Foltz A."/>
            <person name="Yu H."/>
            <person name="O'Malley R."/>
            <person name="Zhang C."/>
            <person name="Devos K."/>
            <person name="Sigmon B."/>
            <person name="Yu B."/>
            <person name="Obata T."/>
            <person name="Schmutz J."/>
            <person name="Schnable J."/>
        </authorList>
    </citation>
    <scope>NUCLEOTIDE SEQUENCE [LARGE SCALE GENOMIC DNA]</scope>
    <source>
        <strain evidence="3">cv. 540-79</strain>
    </source>
</reference>
<dbReference type="PANTHER" id="PTHR33063">
    <property type="entry name" value="OS02G0583500 PROTEIN"/>
    <property type="match status" value="1"/>
</dbReference>
<organism evidence="2 3">
    <name type="scientific">Paspalum vaginatum</name>
    <name type="common">seashore paspalum</name>
    <dbReference type="NCBI Taxonomy" id="158149"/>
    <lineage>
        <taxon>Eukaryota</taxon>
        <taxon>Viridiplantae</taxon>
        <taxon>Streptophyta</taxon>
        <taxon>Embryophyta</taxon>
        <taxon>Tracheophyta</taxon>
        <taxon>Spermatophyta</taxon>
        <taxon>Magnoliopsida</taxon>
        <taxon>Liliopsida</taxon>
        <taxon>Poales</taxon>
        <taxon>Poaceae</taxon>
        <taxon>PACMAD clade</taxon>
        <taxon>Panicoideae</taxon>
        <taxon>Andropogonodae</taxon>
        <taxon>Paspaleae</taxon>
        <taxon>Paspalinae</taxon>
        <taxon>Paspalum</taxon>
    </lineage>
</organism>
<dbReference type="PANTHER" id="PTHR33063:SF17">
    <property type="entry name" value="OS06G0271400 PROTEIN"/>
    <property type="match status" value="1"/>
</dbReference>
<protein>
    <submittedName>
        <fullName evidence="2">Uncharacterized protein</fullName>
    </submittedName>
</protein>